<name>A0A084B917_STACB</name>
<feature type="chain" id="PRO_5001771707" description="FAS1 domain-containing protein" evidence="2">
    <location>
        <begin position="21"/>
        <end position="200"/>
    </location>
</feature>
<dbReference type="PANTHER" id="PTHR28156">
    <property type="entry name" value="FAS1 DOMAIN-CONTAINING PROTEIN YDR262W"/>
    <property type="match status" value="1"/>
</dbReference>
<evidence type="ECO:0000313" key="4">
    <source>
        <dbReference type="EMBL" id="KEY74046.1"/>
    </source>
</evidence>
<dbReference type="InterPro" id="IPR000782">
    <property type="entry name" value="FAS1_domain"/>
</dbReference>
<proteinExistence type="predicted"/>
<evidence type="ECO:0000313" key="5">
    <source>
        <dbReference type="Proteomes" id="UP000028045"/>
    </source>
</evidence>
<organism evidence="4 5">
    <name type="scientific">Stachybotrys chartarum (strain CBS 109288 / IBT 7711)</name>
    <name type="common">Toxic black mold</name>
    <name type="synonym">Stilbospora chartarum</name>
    <dbReference type="NCBI Taxonomy" id="1280523"/>
    <lineage>
        <taxon>Eukaryota</taxon>
        <taxon>Fungi</taxon>
        <taxon>Dikarya</taxon>
        <taxon>Ascomycota</taxon>
        <taxon>Pezizomycotina</taxon>
        <taxon>Sordariomycetes</taxon>
        <taxon>Hypocreomycetidae</taxon>
        <taxon>Hypocreales</taxon>
        <taxon>Stachybotryaceae</taxon>
        <taxon>Stachybotrys</taxon>
    </lineage>
</organism>
<dbReference type="PANTHER" id="PTHR28156:SF1">
    <property type="entry name" value="FAS1 DOMAIN-CONTAINING PROTEIN YDR262W"/>
    <property type="match status" value="1"/>
</dbReference>
<dbReference type="Gene3D" id="2.30.180.10">
    <property type="entry name" value="FAS1 domain"/>
    <property type="match status" value="1"/>
</dbReference>
<keyword evidence="5" id="KW-1185">Reference proteome</keyword>
<keyword evidence="1 2" id="KW-0732">Signal</keyword>
<dbReference type="SUPFAM" id="SSF82153">
    <property type="entry name" value="FAS1 domain"/>
    <property type="match status" value="1"/>
</dbReference>
<evidence type="ECO:0000256" key="1">
    <source>
        <dbReference type="ARBA" id="ARBA00022729"/>
    </source>
</evidence>
<dbReference type="InterPro" id="IPR040200">
    <property type="entry name" value="Mug57-like"/>
</dbReference>
<protein>
    <recommendedName>
        <fullName evidence="3">FAS1 domain-containing protein</fullName>
    </recommendedName>
</protein>
<dbReference type="EMBL" id="KL647681">
    <property type="protein sequence ID" value="KEY74046.1"/>
    <property type="molecule type" value="Genomic_DNA"/>
</dbReference>
<dbReference type="PROSITE" id="PS50213">
    <property type="entry name" value="FAS1"/>
    <property type="match status" value="1"/>
</dbReference>
<dbReference type="Proteomes" id="UP000028045">
    <property type="component" value="Unassembled WGS sequence"/>
</dbReference>
<evidence type="ECO:0000259" key="3">
    <source>
        <dbReference type="PROSITE" id="PS50213"/>
    </source>
</evidence>
<gene>
    <name evidence="4" type="ORF">S7711_02635</name>
</gene>
<reference evidence="4 5" key="1">
    <citation type="journal article" date="2014" name="BMC Genomics">
        <title>Comparative genome sequencing reveals chemotype-specific gene clusters in the toxigenic black mold Stachybotrys.</title>
        <authorList>
            <person name="Semeiks J."/>
            <person name="Borek D."/>
            <person name="Otwinowski Z."/>
            <person name="Grishin N.V."/>
        </authorList>
    </citation>
    <scope>NUCLEOTIDE SEQUENCE [LARGE SCALE GENOMIC DNA]</scope>
    <source>
        <strain evidence="5">CBS 109288 / IBT 7711</strain>
    </source>
</reference>
<feature type="domain" description="FAS1" evidence="3">
    <location>
        <begin position="50"/>
        <end position="197"/>
    </location>
</feature>
<evidence type="ECO:0000256" key="2">
    <source>
        <dbReference type="SAM" id="SignalP"/>
    </source>
</evidence>
<dbReference type="OrthoDB" id="5551751at2759"/>
<feature type="signal peptide" evidence="2">
    <location>
        <begin position="1"/>
        <end position="20"/>
    </location>
</feature>
<dbReference type="InterPro" id="IPR036378">
    <property type="entry name" value="FAS1_dom_sf"/>
</dbReference>
<sequence>MRTLTAFTTSIVLLLSLTSAHLIPSRLLHQGPLLPSRPPPTMSSTTAADSPLLSDFLGTQRSLTTFSSLLRQHDSAASLVSSSSSRATLLAPLNSAVEALPRRPWERPGDYDSLGTAAYEGNDGKERADKNTRLFVDAHVLPQSPWQSGDKVKTLAGREVWWEEMDGKRLIMPEKIEVERVANKAGNGELWILKGVLGYE</sequence>
<dbReference type="AlphaFoldDB" id="A0A084B917"/>
<accession>A0A084B917</accession>
<dbReference type="HOGENOM" id="CLU_091398_2_0_1"/>